<dbReference type="SMART" id="SM00571">
    <property type="entry name" value="DDT"/>
    <property type="match status" value="1"/>
</dbReference>
<dbReference type="PANTHER" id="PTHR45915">
    <property type="entry name" value="TRANSCRIPTION INTERMEDIARY FACTOR"/>
    <property type="match status" value="1"/>
</dbReference>
<dbReference type="EMBL" id="JAINUG010000101">
    <property type="protein sequence ID" value="KAJ8397025.1"/>
    <property type="molecule type" value="Genomic_DNA"/>
</dbReference>
<keyword evidence="2" id="KW-0539">Nucleus</keyword>
<evidence type="ECO:0000313" key="6">
    <source>
        <dbReference type="EMBL" id="KAJ8397025.1"/>
    </source>
</evidence>
<dbReference type="PROSITE" id="PS50827">
    <property type="entry name" value="DDT"/>
    <property type="match status" value="1"/>
</dbReference>
<dbReference type="Pfam" id="PF01429">
    <property type="entry name" value="MBD"/>
    <property type="match status" value="1"/>
</dbReference>
<feature type="region of interest" description="Disordered" evidence="4">
    <location>
        <begin position="611"/>
        <end position="696"/>
    </location>
</feature>
<feature type="compositionally biased region" description="Low complexity" evidence="4">
    <location>
        <begin position="754"/>
        <end position="767"/>
    </location>
</feature>
<feature type="compositionally biased region" description="Basic residues" evidence="4">
    <location>
        <begin position="135"/>
        <end position="147"/>
    </location>
</feature>
<evidence type="ECO:0000256" key="3">
    <source>
        <dbReference type="SAM" id="Coils"/>
    </source>
</evidence>
<feature type="region of interest" description="Disordered" evidence="4">
    <location>
        <begin position="63"/>
        <end position="102"/>
    </location>
</feature>
<feature type="region of interest" description="Disordered" evidence="4">
    <location>
        <begin position="124"/>
        <end position="227"/>
    </location>
</feature>
<evidence type="ECO:0000313" key="7">
    <source>
        <dbReference type="Proteomes" id="UP001221898"/>
    </source>
</evidence>
<accession>A0AAD7S6U4</accession>
<feature type="compositionally biased region" description="Basic residues" evidence="4">
    <location>
        <begin position="671"/>
        <end position="682"/>
    </location>
</feature>
<feature type="compositionally biased region" description="Basic residues" evidence="4">
    <location>
        <begin position="155"/>
        <end position="165"/>
    </location>
</feature>
<feature type="compositionally biased region" description="Basic and acidic residues" evidence="4">
    <location>
        <begin position="202"/>
        <end position="218"/>
    </location>
</feature>
<dbReference type="Pfam" id="PF02791">
    <property type="entry name" value="DDT"/>
    <property type="match status" value="1"/>
</dbReference>
<organism evidence="6 7">
    <name type="scientific">Aldrovandia affinis</name>
    <dbReference type="NCBI Taxonomy" id="143900"/>
    <lineage>
        <taxon>Eukaryota</taxon>
        <taxon>Metazoa</taxon>
        <taxon>Chordata</taxon>
        <taxon>Craniata</taxon>
        <taxon>Vertebrata</taxon>
        <taxon>Euteleostomi</taxon>
        <taxon>Actinopterygii</taxon>
        <taxon>Neopterygii</taxon>
        <taxon>Teleostei</taxon>
        <taxon>Notacanthiformes</taxon>
        <taxon>Halosauridae</taxon>
        <taxon>Aldrovandia</taxon>
    </lineage>
</organism>
<dbReference type="Proteomes" id="UP001221898">
    <property type="component" value="Unassembled WGS sequence"/>
</dbReference>
<dbReference type="GO" id="GO:0033553">
    <property type="term" value="C:rDNA heterochromatin"/>
    <property type="evidence" value="ECO:0007669"/>
    <property type="project" value="TreeGrafter"/>
</dbReference>
<evidence type="ECO:0000259" key="5">
    <source>
        <dbReference type="PROSITE" id="PS50827"/>
    </source>
</evidence>
<comment type="subcellular location">
    <subcellularLocation>
        <location evidence="1">Nucleus</location>
    </subcellularLocation>
</comment>
<feature type="coiled-coil region" evidence="3">
    <location>
        <begin position="227"/>
        <end position="268"/>
    </location>
</feature>
<name>A0AAD7S6U4_9TELE</name>
<keyword evidence="3" id="KW-0175">Coiled coil</keyword>
<keyword evidence="7" id="KW-1185">Reference proteome</keyword>
<sequence length="806" mass="90215">MKQFPEVIKYLSRHPVTAVTREHFSFSPRMPVGDFYEERETPQGVEWFLLADEQVPSMIMAITGRRGRPPNPDRVRPRARPRPRAPRNQVGPIRRPGRPPKFKMVDLLSNVEARLLKKLEAQDTLSEEEKEKLMKMKKKMKRKARNKRKEDAKNKKIRQEKRKAKLEKAKELKEQEEREGTPEPSAPKPTPEPKKQRRRKPVKVEERAEENGKPERAKRGCGARSKAKALAKAKAEAEAQAQAAVAARRQAERRAQAQRRLEERKRQQLLLEELKKPTEDMCITDHKPLPLFSRVPGLVLSGQAFSHCLMVVEFLHSYGKVVGLQLPQDVPSLCTLQEGLLGLGDSQGGLQDLLVKLVQAALRDPGLPPYYQSVKILGEKLVDLELNRSSVTEGLRIFLESRGFEADVCTSLRTKPFQALAPDAKAAMLAFLVDELNGSSIVISEIDKTLENMAIYRKNKWGIEGKLRRLKAVLARRTGRSEVELCLEERRRSARVAEEESLSLEESMVLERGGRRARLDETKLSEGESPTTASIPELERQIDKLTKRQVFFRKKLLQCSHTMRAVSLGQDRYRRRYWILPHLGGVLVEGAEEILGSGDVLVKEEEPQVLADPISPVKTEPTLDPPAPLPTAAAPPQQEEDALPGTASLMSSPRGRGRPRKIKPEVELHLRTAKNRRRRRSSKPGPGESADGDLAKQNGYDVTQSAFLAWLGQSQGTVGDGLSGVCSQDGDSVKEMAERHGQWFNLLPKTPCDSSSLSQPSLPNSASKDPATPSGLLSSFAFSPLQMCSTPLQKPGGRRRRAVAQP</sequence>
<dbReference type="InterPro" id="IPR001739">
    <property type="entry name" value="Methyl_CpG_DNA-bd"/>
</dbReference>
<dbReference type="InterPro" id="IPR028942">
    <property type="entry name" value="WHIM1_dom"/>
</dbReference>
<dbReference type="InterPro" id="IPR016177">
    <property type="entry name" value="DNA-bd_dom_sf"/>
</dbReference>
<dbReference type="Pfam" id="PF15613">
    <property type="entry name" value="WSD"/>
    <property type="match status" value="1"/>
</dbReference>
<dbReference type="PANTHER" id="PTHR45915:SF5">
    <property type="entry name" value="BROMODOMAIN ADJACENT TO ZINC FINGER DOMAIN PROTEIN 2A"/>
    <property type="match status" value="1"/>
</dbReference>
<feature type="region of interest" description="Disordered" evidence="4">
    <location>
        <begin position="744"/>
        <end position="777"/>
    </location>
</feature>
<comment type="caution">
    <text evidence="6">The sequence shown here is derived from an EMBL/GenBank/DDBJ whole genome shotgun (WGS) entry which is preliminary data.</text>
</comment>
<evidence type="ECO:0000256" key="1">
    <source>
        <dbReference type="ARBA" id="ARBA00004123"/>
    </source>
</evidence>
<dbReference type="AlphaFoldDB" id="A0AAD7S6U4"/>
<dbReference type="SUPFAM" id="SSF54171">
    <property type="entry name" value="DNA-binding domain"/>
    <property type="match status" value="1"/>
</dbReference>
<proteinExistence type="predicted"/>
<dbReference type="InterPro" id="IPR028941">
    <property type="entry name" value="WHIM2_dom"/>
</dbReference>
<dbReference type="Pfam" id="PF15612">
    <property type="entry name" value="WHIM1"/>
    <property type="match status" value="1"/>
</dbReference>
<dbReference type="InterPro" id="IPR018501">
    <property type="entry name" value="DDT_dom"/>
</dbReference>
<gene>
    <name evidence="6" type="ORF">AAFF_G00010790</name>
</gene>
<dbReference type="GO" id="GO:0005634">
    <property type="term" value="C:nucleus"/>
    <property type="evidence" value="ECO:0007669"/>
    <property type="project" value="UniProtKB-SubCell"/>
</dbReference>
<evidence type="ECO:0000256" key="2">
    <source>
        <dbReference type="ARBA" id="ARBA00023242"/>
    </source>
</evidence>
<reference evidence="6" key="1">
    <citation type="journal article" date="2023" name="Science">
        <title>Genome structures resolve the early diversification of teleost fishes.</title>
        <authorList>
            <person name="Parey E."/>
            <person name="Louis A."/>
            <person name="Montfort J."/>
            <person name="Bouchez O."/>
            <person name="Roques C."/>
            <person name="Iampietro C."/>
            <person name="Lluch J."/>
            <person name="Castinel A."/>
            <person name="Donnadieu C."/>
            <person name="Desvignes T."/>
            <person name="Floi Bucao C."/>
            <person name="Jouanno E."/>
            <person name="Wen M."/>
            <person name="Mejri S."/>
            <person name="Dirks R."/>
            <person name="Jansen H."/>
            <person name="Henkel C."/>
            <person name="Chen W.J."/>
            <person name="Zahm M."/>
            <person name="Cabau C."/>
            <person name="Klopp C."/>
            <person name="Thompson A.W."/>
            <person name="Robinson-Rechavi M."/>
            <person name="Braasch I."/>
            <person name="Lecointre G."/>
            <person name="Bobe J."/>
            <person name="Postlethwait J.H."/>
            <person name="Berthelot C."/>
            <person name="Roest Crollius H."/>
            <person name="Guiguen Y."/>
        </authorList>
    </citation>
    <scope>NUCLEOTIDE SEQUENCE</scope>
    <source>
        <strain evidence="6">NC1722</strain>
    </source>
</reference>
<feature type="domain" description="DDT" evidence="5">
    <location>
        <begin position="302"/>
        <end position="367"/>
    </location>
</feature>
<feature type="compositionally biased region" description="Basic and acidic residues" evidence="4">
    <location>
        <begin position="166"/>
        <end position="181"/>
    </location>
</feature>
<feature type="compositionally biased region" description="Basic and acidic residues" evidence="4">
    <location>
        <begin position="124"/>
        <end position="134"/>
    </location>
</feature>
<evidence type="ECO:0000256" key="4">
    <source>
        <dbReference type="SAM" id="MobiDB-lite"/>
    </source>
</evidence>
<protein>
    <recommendedName>
        <fullName evidence="5">DDT domain-containing protein</fullName>
    </recommendedName>
</protein>
<dbReference type="GO" id="GO:0003677">
    <property type="term" value="F:DNA binding"/>
    <property type="evidence" value="ECO:0007669"/>
    <property type="project" value="InterPro"/>
</dbReference>